<dbReference type="Pfam" id="PF00005">
    <property type="entry name" value="ABC_tran"/>
    <property type="match status" value="1"/>
</dbReference>
<dbReference type="SUPFAM" id="SSF52540">
    <property type="entry name" value="P-loop containing nucleoside triphosphate hydrolases"/>
    <property type="match status" value="1"/>
</dbReference>
<dbReference type="PANTHER" id="PTHR42734:SF17">
    <property type="entry name" value="METAL TRANSPORT SYSTEM ATP-BINDING PROTEIN TM_0124-RELATED"/>
    <property type="match status" value="1"/>
</dbReference>
<organism evidence="6 7">
    <name type="scientific">Mediterraneibacter hominis</name>
    <dbReference type="NCBI Taxonomy" id="2763054"/>
    <lineage>
        <taxon>Bacteria</taxon>
        <taxon>Bacillati</taxon>
        <taxon>Bacillota</taxon>
        <taxon>Clostridia</taxon>
        <taxon>Lachnospirales</taxon>
        <taxon>Lachnospiraceae</taxon>
        <taxon>Mediterraneibacter</taxon>
    </lineage>
</organism>
<dbReference type="InterPro" id="IPR027417">
    <property type="entry name" value="P-loop_NTPase"/>
</dbReference>
<evidence type="ECO:0000256" key="1">
    <source>
        <dbReference type="ARBA" id="ARBA00005417"/>
    </source>
</evidence>
<dbReference type="Proteomes" id="UP000652477">
    <property type="component" value="Unassembled WGS sequence"/>
</dbReference>
<dbReference type="InterPro" id="IPR003593">
    <property type="entry name" value="AAA+_ATPase"/>
</dbReference>
<dbReference type="GO" id="GO:0005524">
    <property type="term" value="F:ATP binding"/>
    <property type="evidence" value="ECO:0007669"/>
    <property type="project" value="UniProtKB-KW"/>
</dbReference>
<dbReference type="PROSITE" id="PS00211">
    <property type="entry name" value="ABC_TRANSPORTER_1"/>
    <property type="match status" value="1"/>
</dbReference>
<keyword evidence="4 6" id="KW-0067">ATP-binding</keyword>
<feature type="domain" description="ABC transporter" evidence="5">
    <location>
        <begin position="4"/>
        <end position="234"/>
    </location>
</feature>
<dbReference type="SMART" id="SM00382">
    <property type="entry name" value="AAA"/>
    <property type="match status" value="1"/>
</dbReference>
<comment type="caution">
    <text evidence="6">The sequence shown here is derived from an EMBL/GenBank/DDBJ whole genome shotgun (WGS) entry which is preliminary data.</text>
</comment>
<reference evidence="6" key="1">
    <citation type="submission" date="2020-08" db="EMBL/GenBank/DDBJ databases">
        <title>Genome public.</title>
        <authorList>
            <person name="Liu C."/>
            <person name="Sun Q."/>
        </authorList>
    </citation>
    <scope>NUCLEOTIDE SEQUENCE</scope>
    <source>
        <strain evidence="6">NSJ-55</strain>
    </source>
</reference>
<sequence>MALIKCENVSVGYEGQTVIKDLNFQIANGDYLCIVGENGSGKSTLVKSILGLKAVEKGRIVFGDGLRQTEIGYLPQQTEVQKDFPASVYEVVLSGRLNSRGLRPFYTAQDRRTVYEKMEMLGIHALSRQCFRDLSGGQKQRVLLARALCATKKLLLLDEPVTGLDPIVTGEFYQLLCKINREQKIAVVMVSHDVESAVEYASHILHLSEDTQFFGTAAAYQKSRAGKTFLGGEAYV</sequence>
<evidence type="ECO:0000256" key="3">
    <source>
        <dbReference type="ARBA" id="ARBA00022741"/>
    </source>
</evidence>
<dbReference type="RefSeq" id="WP_186874046.1">
    <property type="nucleotide sequence ID" value="NZ_JACOPF010000001.1"/>
</dbReference>
<accession>A0A923LFH2</accession>
<name>A0A923LFH2_9FIRM</name>
<dbReference type="AlphaFoldDB" id="A0A923LFH2"/>
<evidence type="ECO:0000313" key="7">
    <source>
        <dbReference type="Proteomes" id="UP000652477"/>
    </source>
</evidence>
<dbReference type="PANTHER" id="PTHR42734">
    <property type="entry name" value="METAL TRANSPORT SYSTEM ATP-BINDING PROTEIN TM_0124-RELATED"/>
    <property type="match status" value="1"/>
</dbReference>
<dbReference type="EMBL" id="JACOPF010000001">
    <property type="protein sequence ID" value="MBC5687349.1"/>
    <property type="molecule type" value="Genomic_DNA"/>
</dbReference>
<keyword evidence="2" id="KW-0813">Transport</keyword>
<evidence type="ECO:0000259" key="5">
    <source>
        <dbReference type="PROSITE" id="PS50893"/>
    </source>
</evidence>
<gene>
    <name evidence="6" type="ORF">H8S37_00170</name>
</gene>
<dbReference type="InterPro" id="IPR003439">
    <property type="entry name" value="ABC_transporter-like_ATP-bd"/>
</dbReference>
<protein>
    <submittedName>
        <fullName evidence="6">Metal ABC transporter ATP-binding protein</fullName>
    </submittedName>
</protein>
<evidence type="ECO:0000256" key="2">
    <source>
        <dbReference type="ARBA" id="ARBA00022448"/>
    </source>
</evidence>
<evidence type="ECO:0000256" key="4">
    <source>
        <dbReference type="ARBA" id="ARBA00022840"/>
    </source>
</evidence>
<dbReference type="GO" id="GO:0016887">
    <property type="term" value="F:ATP hydrolysis activity"/>
    <property type="evidence" value="ECO:0007669"/>
    <property type="project" value="InterPro"/>
</dbReference>
<keyword evidence="7" id="KW-1185">Reference proteome</keyword>
<dbReference type="InterPro" id="IPR017871">
    <property type="entry name" value="ABC_transporter-like_CS"/>
</dbReference>
<dbReference type="PROSITE" id="PS50893">
    <property type="entry name" value="ABC_TRANSPORTER_2"/>
    <property type="match status" value="1"/>
</dbReference>
<keyword evidence="3" id="KW-0547">Nucleotide-binding</keyword>
<dbReference type="InterPro" id="IPR050153">
    <property type="entry name" value="Metal_Ion_Import_ABC"/>
</dbReference>
<comment type="similarity">
    <text evidence="1">Belongs to the ABC transporter superfamily.</text>
</comment>
<proteinExistence type="inferred from homology"/>
<evidence type="ECO:0000313" key="6">
    <source>
        <dbReference type="EMBL" id="MBC5687349.1"/>
    </source>
</evidence>
<dbReference type="Gene3D" id="3.40.50.300">
    <property type="entry name" value="P-loop containing nucleotide triphosphate hydrolases"/>
    <property type="match status" value="1"/>
</dbReference>